<dbReference type="EMBL" id="GGEC01079795">
    <property type="protein sequence ID" value="MBX60279.1"/>
    <property type="molecule type" value="Transcribed_RNA"/>
</dbReference>
<organism evidence="1">
    <name type="scientific">Rhizophora mucronata</name>
    <name type="common">Asiatic mangrove</name>
    <dbReference type="NCBI Taxonomy" id="61149"/>
    <lineage>
        <taxon>Eukaryota</taxon>
        <taxon>Viridiplantae</taxon>
        <taxon>Streptophyta</taxon>
        <taxon>Embryophyta</taxon>
        <taxon>Tracheophyta</taxon>
        <taxon>Spermatophyta</taxon>
        <taxon>Magnoliopsida</taxon>
        <taxon>eudicotyledons</taxon>
        <taxon>Gunneridae</taxon>
        <taxon>Pentapetalae</taxon>
        <taxon>rosids</taxon>
        <taxon>fabids</taxon>
        <taxon>Malpighiales</taxon>
        <taxon>Rhizophoraceae</taxon>
        <taxon>Rhizophora</taxon>
    </lineage>
</organism>
<evidence type="ECO:0000313" key="1">
    <source>
        <dbReference type="EMBL" id="MBX60279.1"/>
    </source>
</evidence>
<reference evidence="1" key="1">
    <citation type="submission" date="2018-02" db="EMBL/GenBank/DDBJ databases">
        <title>Rhizophora mucronata_Transcriptome.</title>
        <authorList>
            <person name="Meera S.P."/>
            <person name="Sreeshan A."/>
            <person name="Augustine A."/>
        </authorList>
    </citation>
    <scope>NUCLEOTIDE SEQUENCE</scope>
    <source>
        <tissue evidence="1">Leaf</tissue>
    </source>
</reference>
<proteinExistence type="predicted"/>
<accession>A0A2P2Q009</accession>
<name>A0A2P2Q009_RHIMU</name>
<sequence>MSIRCIINSHIIRSEF</sequence>
<dbReference type="AlphaFoldDB" id="A0A2P2Q009"/>
<protein>
    <submittedName>
        <fullName evidence="1">Uncharacterized protein</fullName>
    </submittedName>
</protein>